<comment type="caution">
    <text evidence="8">The sequence shown here is derived from an EMBL/GenBank/DDBJ whole genome shotgun (WGS) entry which is preliminary data.</text>
</comment>
<reference evidence="8" key="1">
    <citation type="submission" date="2019-10" db="EMBL/GenBank/DDBJ databases">
        <authorList>
            <person name="Zhang R."/>
            <person name="Pan Y."/>
            <person name="Wang J."/>
            <person name="Ma R."/>
            <person name="Yu S."/>
        </authorList>
    </citation>
    <scope>NUCLEOTIDE SEQUENCE</scope>
    <source>
        <strain evidence="8">LA-IB0</strain>
        <tissue evidence="8">Leaf</tissue>
    </source>
</reference>
<gene>
    <name evidence="8" type="ORF">BUALT_Bualt15G0060500</name>
</gene>
<dbReference type="EMBL" id="WHWC01000015">
    <property type="protein sequence ID" value="KAG8368582.1"/>
    <property type="molecule type" value="Genomic_DNA"/>
</dbReference>
<evidence type="ECO:0000256" key="3">
    <source>
        <dbReference type="ARBA" id="ARBA00022989"/>
    </source>
</evidence>
<comment type="subcellular location">
    <subcellularLocation>
        <location evidence="1">Membrane</location>
    </subcellularLocation>
</comment>
<evidence type="ECO:0000259" key="7">
    <source>
        <dbReference type="PROSITE" id="PS51775"/>
    </source>
</evidence>
<proteinExistence type="predicted"/>
<feature type="transmembrane region" description="Helical" evidence="6">
    <location>
        <begin position="7"/>
        <end position="33"/>
    </location>
</feature>
<dbReference type="GO" id="GO:0080115">
    <property type="term" value="F:myosin XI tail binding"/>
    <property type="evidence" value="ECO:0007669"/>
    <property type="project" value="UniProtKB-ARBA"/>
</dbReference>
<evidence type="ECO:0000256" key="5">
    <source>
        <dbReference type="SAM" id="Coils"/>
    </source>
</evidence>
<name>A0AAV6WM17_9LAMI</name>
<keyword evidence="9" id="KW-1185">Reference proteome</keyword>
<dbReference type="PANTHER" id="PTHR31422:SF2">
    <property type="entry name" value="PROTEIN FLOURY 1-LIKE"/>
    <property type="match status" value="1"/>
</dbReference>
<feature type="coiled-coil region" evidence="5">
    <location>
        <begin position="154"/>
        <end position="188"/>
    </location>
</feature>
<dbReference type="Proteomes" id="UP000826271">
    <property type="component" value="Unassembled WGS sequence"/>
</dbReference>
<evidence type="ECO:0000256" key="6">
    <source>
        <dbReference type="SAM" id="Phobius"/>
    </source>
</evidence>
<keyword evidence="5" id="KW-0175">Coiled coil</keyword>
<evidence type="ECO:0000256" key="2">
    <source>
        <dbReference type="ARBA" id="ARBA00022692"/>
    </source>
</evidence>
<dbReference type="AlphaFoldDB" id="A0AAV6WM17"/>
<protein>
    <recommendedName>
        <fullName evidence="7">GTD-binding domain-containing protein</fullName>
    </recommendedName>
</protein>
<dbReference type="GO" id="GO:0016020">
    <property type="term" value="C:membrane"/>
    <property type="evidence" value="ECO:0007669"/>
    <property type="project" value="UniProtKB-SubCell"/>
</dbReference>
<sequence length="293" mass="33701">MQIFVRFYPFIIVCSVLGFRQGLLKFILVGFMLMDCVACLKHLTLDYELGCGFFLFANCKQFLCLFLLFGFGLKFLYSDWLGLIRFLCDSRGKLKNEFSPKYIVDAKSALLIDKSEESIENLNTYTDSGDKISDDSDEETCDSEIDESDVLALRKLLKIERIRANTALSELEKERAAAATAAAEAMAMILKLQSEKSSIEMELSQHRRLSEEKQIHDQEVIQSLQWLVWRHESERILLEDELKLSRRKPNRFSKIDESEEAEEDERSSFNGSILDALENVLYSSRDDHDAANL</sequence>
<dbReference type="PROSITE" id="PS51775">
    <property type="entry name" value="GTD_BINDING"/>
    <property type="match status" value="1"/>
</dbReference>
<organism evidence="8 9">
    <name type="scientific">Buddleja alternifolia</name>
    <dbReference type="NCBI Taxonomy" id="168488"/>
    <lineage>
        <taxon>Eukaryota</taxon>
        <taxon>Viridiplantae</taxon>
        <taxon>Streptophyta</taxon>
        <taxon>Embryophyta</taxon>
        <taxon>Tracheophyta</taxon>
        <taxon>Spermatophyta</taxon>
        <taxon>Magnoliopsida</taxon>
        <taxon>eudicotyledons</taxon>
        <taxon>Gunneridae</taxon>
        <taxon>Pentapetalae</taxon>
        <taxon>asterids</taxon>
        <taxon>lamiids</taxon>
        <taxon>Lamiales</taxon>
        <taxon>Scrophulariaceae</taxon>
        <taxon>Buddlejeae</taxon>
        <taxon>Buddleja</taxon>
    </lineage>
</organism>
<evidence type="ECO:0000256" key="4">
    <source>
        <dbReference type="ARBA" id="ARBA00023136"/>
    </source>
</evidence>
<accession>A0AAV6WM17</accession>
<dbReference type="InterPro" id="IPR007656">
    <property type="entry name" value="GTD-bd"/>
</dbReference>
<keyword evidence="2 6" id="KW-0812">Transmembrane</keyword>
<feature type="domain" description="GTD-binding" evidence="7">
    <location>
        <begin position="148"/>
        <end position="246"/>
    </location>
</feature>
<keyword evidence="4 6" id="KW-0472">Membrane</keyword>
<keyword evidence="3 6" id="KW-1133">Transmembrane helix</keyword>
<feature type="transmembrane region" description="Helical" evidence="6">
    <location>
        <begin position="53"/>
        <end position="77"/>
    </location>
</feature>
<dbReference type="PANTHER" id="PTHR31422">
    <property type="entry name" value="BNAANNG28530D PROTEIN"/>
    <property type="match status" value="1"/>
</dbReference>
<evidence type="ECO:0000256" key="1">
    <source>
        <dbReference type="ARBA" id="ARBA00004370"/>
    </source>
</evidence>
<evidence type="ECO:0000313" key="9">
    <source>
        <dbReference type="Proteomes" id="UP000826271"/>
    </source>
</evidence>
<dbReference type="Pfam" id="PF04576">
    <property type="entry name" value="Zein-binding"/>
    <property type="match status" value="1"/>
</dbReference>
<evidence type="ECO:0000313" key="8">
    <source>
        <dbReference type="EMBL" id="KAG8368582.1"/>
    </source>
</evidence>